<dbReference type="GO" id="GO:0004190">
    <property type="term" value="F:aspartic-type endopeptidase activity"/>
    <property type="evidence" value="ECO:0007669"/>
    <property type="project" value="InterPro"/>
</dbReference>
<dbReference type="AlphaFoldDB" id="A0AAW2TLA7"/>
<organism evidence="1">
    <name type="scientific">Sesamum latifolium</name>
    <dbReference type="NCBI Taxonomy" id="2727402"/>
    <lineage>
        <taxon>Eukaryota</taxon>
        <taxon>Viridiplantae</taxon>
        <taxon>Streptophyta</taxon>
        <taxon>Embryophyta</taxon>
        <taxon>Tracheophyta</taxon>
        <taxon>Spermatophyta</taxon>
        <taxon>Magnoliopsida</taxon>
        <taxon>eudicotyledons</taxon>
        <taxon>Gunneridae</taxon>
        <taxon>Pentapetalae</taxon>
        <taxon>asterids</taxon>
        <taxon>lamiids</taxon>
        <taxon>Lamiales</taxon>
        <taxon>Pedaliaceae</taxon>
        <taxon>Sesamum</taxon>
    </lineage>
</organism>
<reference evidence="1" key="2">
    <citation type="journal article" date="2024" name="Plant">
        <title>Genomic evolution and insights into agronomic trait innovations of Sesamum species.</title>
        <authorList>
            <person name="Miao H."/>
            <person name="Wang L."/>
            <person name="Qu L."/>
            <person name="Liu H."/>
            <person name="Sun Y."/>
            <person name="Le M."/>
            <person name="Wang Q."/>
            <person name="Wei S."/>
            <person name="Zheng Y."/>
            <person name="Lin W."/>
            <person name="Duan Y."/>
            <person name="Cao H."/>
            <person name="Xiong S."/>
            <person name="Wang X."/>
            <person name="Wei L."/>
            <person name="Li C."/>
            <person name="Ma Q."/>
            <person name="Ju M."/>
            <person name="Zhao R."/>
            <person name="Li G."/>
            <person name="Mu C."/>
            <person name="Tian Q."/>
            <person name="Mei H."/>
            <person name="Zhang T."/>
            <person name="Gao T."/>
            <person name="Zhang H."/>
        </authorList>
    </citation>
    <scope>NUCLEOTIDE SEQUENCE</scope>
    <source>
        <strain evidence="1">KEN1</strain>
    </source>
</reference>
<accession>A0AAW2TLA7</accession>
<evidence type="ECO:0000313" key="1">
    <source>
        <dbReference type="EMBL" id="KAL0405293.1"/>
    </source>
</evidence>
<dbReference type="GO" id="GO:0006508">
    <property type="term" value="P:proteolysis"/>
    <property type="evidence" value="ECO:0007669"/>
    <property type="project" value="InterPro"/>
</dbReference>
<dbReference type="PROSITE" id="PS00141">
    <property type="entry name" value="ASP_PROTEASE"/>
    <property type="match status" value="1"/>
</dbReference>
<dbReference type="EMBL" id="JACGWN010000014">
    <property type="protein sequence ID" value="KAL0405293.1"/>
    <property type="molecule type" value="Genomic_DNA"/>
</dbReference>
<name>A0AAW2TLA7_9LAMI</name>
<sequence length="118" mass="13017">MHNRRVNGLCFNCDECFILCNHCKPKQFFLLLADEDAQLESPTFLDPEDIFGPSSEFPSPPMPVSLLRQSAPPDGSYFQLLTDAALGVFSPCTLRLSTTILGRPVFVLVDSGSSHNIL</sequence>
<reference evidence="1" key="1">
    <citation type="submission" date="2020-06" db="EMBL/GenBank/DDBJ databases">
        <authorList>
            <person name="Li T."/>
            <person name="Hu X."/>
            <person name="Zhang T."/>
            <person name="Song X."/>
            <person name="Zhang H."/>
            <person name="Dai N."/>
            <person name="Sheng W."/>
            <person name="Hou X."/>
            <person name="Wei L."/>
        </authorList>
    </citation>
    <scope>NUCLEOTIDE SEQUENCE</scope>
    <source>
        <strain evidence="1">KEN1</strain>
        <tissue evidence="1">Leaf</tissue>
    </source>
</reference>
<protein>
    <submittedName>
        <fullName evidence="1">Uncharacterized protein</fullName>
    </submittedName>
</protein>
<dbReference type="InterPro" id="IPR001969">
    <property type="entry name" value="Aspartic_peptidase_AS"/>
</dbReference>
<proteinExistence type="predicted"/>
<comment type="caution">
    <text evidence="1">The sequence shown here is derived from an EMBL/GenBank/DDBJ whole genome shotgun (WGS) entry which is preliminary data.</text>
</comment>
<gene>
    <name evidence="1" type="ORF">Slati_3843200</name>
</gene>